<organism evidence="2 3">
    <name type="scientific">Candidatus Daviesbacteria bacterium GW2011_GWA2_40_9</name>
    <dbReference type="NCBI Taxonomy" id="1618424"/>
    <lineage>
        <taxon>Bacteria</taxon>
        <taxon>Candidatus Daviesiibacteriota</taxon>
    </lineage>
</organism>
<evidence type="ECO:0000256" key="1">
    <source>
        <dbReference type="SAM" id="Phobius"/>
    </source>
</evidence>
<keyword evidence="1" id="KW-0472">Membrane</keyword>
<dbReference type="EMBL" id="LCAB01000003">
    <property type="protein sequence ID" value="KKR83658.1"/>
    <property type="molecule type" value="Genomic_DNA"/>
</dbReference>
<feature type="transmembrane region" description="Helical" evidence="1">
    <location>
        <begin position="9"/>
        <end position="26"/>
    </location>
</feature>
<keyword evidence="1" id="KW-1133">Transmembrane helix</keyword>
<sequence>MNKAIKKKLLIISIILGLGLFVGYIYKYQQLINEGSYLADEHCIKINPLIIDRKNKYLDQYNLILKAGSDTATAEEYHAALDKYMQASDVYQKEEKLWLDKQRIYLDSKAFNLLIHSYIKEAGQYQYEMYKADYESSVFLSTEYKEKDPDEQRELSNRVMEAVARSKEAEDKYDSVWEREKGRSDWIYSFVQVPSSKCSEENYDFPALPELFAPPIPVSNDETKV</sequence>
<comment type="caution">
    <text evidence="2">The sequence shown here is derived from an EMBL/GenBank/DDBJ whole genome shotgun (WGS) entry which is preliminary data.</text>
</comment>
<gene>
    <name evidence="2" type="ORF">UU29_C0003G0060</name>
</gene>
<reference evidence="2 3" key="1">
    <citation type="journal article" date="2015" name="Nature">
        <title>rRNA introns, odd ribosomes, and small enigmatic genomes across a large radiation of phyla.</title>
        <authorList>
            <person name="Brown C.T."/>
            <person name="Hug L.A."/>
            <person name="Thomas B.C."/>
            <person name="Sharon I."/>
            <person name="Castelle C.J."/>
            <person name="Singh A."/>
            <person name="Wilkins M.J."/>
            <person name="Williams K.H."/>
            <person name="Banfield J.F."/>
        </authorList>
    </citation>
    <scope>NUCLEOTIDE SEQUENCE [LARGE SCALE GENOMIC DNA]</scope>
</reference>
<keyword evidence="1" id="KW-0812">Transmembrane</keyword>
<protein>
    <submittedName>
        <fullName evidence="2">Uncharacterized protein</fullName>
    </submittedName>
</protein>
<evidence type="ECO:0000313" key="2">
    <source>
        <dbReference type="EMBL" id="KKR83658.1"/>
    </source>
</evidence>
<dbReference type="AlphaFoldDB" id="A0A0G0U3J8"/>
<dbReference type="Proteomes" id="UP000034601">
    <property type="component" value="Unassembled WGS sequence"/>
</dbReference>
<proteinExistence type="predicted"/>
<name>A0A0G0U3J8_9BACT</name>
<evidence type="ECO:0000313" key="3">
    <source>
        <dbReference type="Proteomes" id="UP000034601"/>
    </source>
</evidence>
<accession>A0A0G0U3J8</accession>